<evidence type="ECO:0000256" key="5">
    <source>
        <dbReference type="SAM" id="MobiDB-lite"/>
    </source>
</evidence>
<feature type="compositionally biased region" description="Basic and acidic residues" evidence="5">
    <location>
        <begin position="756"/>
        <end position="773"/>
    </location>
</feature>
<dbReference type="CDD" id="cd06225">
    <property type="entry name" value="HAMP"/>
    <property type="match status" value="2"/>
</dbReference>
<feature type="coiled-coil region" evidence="4">
    <location>
        <begin position="578"/>
        <end position="644"/>
    </location>
</feature>
<keyword evidence="6" id="KW-0812">Transmembrane</keyword>
<evidence type="ECO:0000256" key="2">
    <source>
        <dbReference type="ARBA" id="ARBA00029447"/>
    </source>
</evidence>
<keyword evidence="1 3" id="KW-0807">Transducer</keyword>
<dbReference type="InterPro" id="IPR003660">
    <property type="entry name" value="HAMP_dom"/>
</dbReference>
<evidence type="ECO:0000256" key="4">
    <source>
        <dbReference type="SAM" id="Coils"/>
    </source>
</evidence>
<dbReference type="GO" id="GO:0007165">
    <property type="term" value="P:signal transduction"/>
    <property type="evidence" value="ECO:0007669"/>
    <property type="project" value="UniProtKB-KW"/>
</dbReference>
<dbReference type="EMBL" id="JBGNYA010000001">
    <property type="protein sequence ID" value="MFA1612360.1"/>
    <property type="molecule type" value="Genomic_DNA"/>
</dbReference>
<keyword evidence="6" id="KW-0472">Membrane</keyword>
<feature type="region of interest" description="Disordered" evidence="5">
    <location>
        <begin position="718"/>
        <end position="785"/>
    </location>
</feature>
<dbReference type="PRINTS" id="PR00260">
    <property type="entry name" value="CHEMTRNSDUCR"/>
</dbReference>
<protein>
    <submittedName>
        <fullName evidence="9">Methyl-accepting chemotaxis protein</fullName>
    </submittedName>
</protein>
<dbReference type="AlphaFoldDB" id="A0ABD5MEK9"/>
<dbReference type="Pfam" id="PF00015">
    <property type="entry name" value="MCPsignal"/>
    <property type="match status" value="1"/>
</dbReference>
<dbReference type="CDD" id="cd11386">
    <property type="entry name" value="MCP_signal"/>
    <property type="match status" value="1"/>
</dbReference>
<dbReference type="Pfam" id="PF00672">
    <property type="entry name" value="HAMP"/>
    <property type="match status" value="2"/>
</dbReference>
<evidence type="ECO:0000313" key="10">
    <source>
        <dbReference type="Proteomes" id="UP001570511"/>
    </source>
</evidence>
<evidence type="ECO:0000313" key="9">
    <source>
        <dbReference type="EMBL" id="MFA1612360.1"/>
    </source>
</evidence>
<evidence type="ECO:0000256" key="3">
    <source>
        <dbReference type="PROSITE-ProRule" id="PRU00284"/>
    </source>
</evidence>
<dbReference type="Gene3D" id="3.30.450.20">
    <property type="entry name" value="PAS domain"/>
    <property type="match status" value="2"/>
</dbReference>
<keyword evidence="6" id="KW-1133">Transmembrane helix</keyword>
<evidence type="ECO:0000259" key="7">
    <source>
        <dbReference type="PROSITE" id="PS50111"/>
    </source>
</evidence>
<evidence type="ECO:0000256" key="1">
    <source>
        <dbReference type="ARBA" id="ARBA00023224"/>
    </source>
</evidence>
<reference evidence="9 10" key="1">
    <citation type="submission" date="2024-08" db="EMBL/GenBank/DDBJ databases">
        <title>Halobellus sp. MBLA0158 whole genome sequence.</title>
        <authorList>
            <person name="Hwang C.Y."/>
            <person name="Cho E.-S."/>
            <person name="Seo M.-J."/>
        </authorList>
    </citation>
    <scope>NUCLEOTIDE SEQUENCE [LARGE SCALE GENOMIC DNA]</scope>
    <source>
        <strain evidence="9 10">MBLA0158</strain>
    </source>
</reference>
<feature type="domain" description="HAMP" evidence="8">
    <location>
        <begin position="376"/>
        <end position="418"/>
    </location>
</feature>
<dbReference type="SMART" id="SM00304">
    <property type="entry name" value="HAMP"/>
    <property type="match status" value="2"/>
</dbReference>
<keyword evidence="10" id="KW-1185">Reference proteome</keyword>
<accession>A0ABD5MEK9</accession>
<name>A0ABD5MEK9_9EURY</name>
<feature type="domain" description="Methyl-accepting transducer" evidence="7">
    <location>
        <begin position="437"/>
        <end position="673"/>
    </location>
</feature>
<dbReference type="PANTHER" id="PTHR32089">
    <property type="entry name" value="METHYL-ACCEPTING CHEMOTAXIS PROTEIN MCPB"/>
    <property type="match status" value="1"/>
</dbReference>
<gene>
    <name evidence="9" type="ORF">OS889_15295</name>
</gene>
<evidence type="ECO:0000256" key="6">
    <source>
        <dbReference type="SAM" id="Phobius"/>
    </source>
</evidence>
<dbReference type="Proteomes" id="UP001570511">
    <property type="component" value="Unassembled WGS sequence"/>
</dbReference>
<dbReference type="Gene3D" id="1.10.287.950">
    <property type="entry name" value="Methyl-accepting chemotaxis protein"/>
    <property type="match status" value="1"/>
</dbReference>
<feature type="transmembrane region" description="Helical" evidence="6">
    <location>
        <begin position="286"/>
        <end position="310"/>
    </location>
</feature>
<dbReference type="SMART" id="SM00283">
    <property type="entry name" value="MA"/>
    <property type="match status" value="1"/>
</dbReference>
<comment type="similarity">
    <text evidence="2">Belongs to the methyl-accepting chemotaxis (MCP) protein family.</text>
</comment>
<evidence type="ECO:0000259" key="8">
    <source>
        <dbReference type="PROSITE" id="PS50885"/>
    </source>
</evidence>
<comment type="caution">
    <text evidence="9">The sequence shown here is derived from an EMBL/GenBank/DDBJ whole genome shotgun (WGS) entry which is preliminary data.</text>
</comment>
<dbReference type="PANTHER" id="PTHR32089:SF112">
    <property type="entry name" value="LYSOZYME-LIKE PROTEIN-RELATED"/>
    <property type="match status" value="1"/>
</dbReference>
<dbReference type="PROSITE" id="PS50111">
    <property type="entry name" value="CHEMOTAXIS_TRANSDUC_2"/>
    <property type="match status" value="1"/>
</dbReference>
<dbReference type="InterPro" id="IPR004090">
    <property type="entry name" value="Chemotax_Me-accpt_rcpt"/>
</dbReference>
<dbReference type="CDD" id="cd18774">
    <property type="entry name" value="PDC2_HK_sensor"/>
    <property type="match status" value="1"/>
</dbReference>
<dbReference type="PROSITE" id="PS50885">
    <property type="entry name" value="HAMP"/>
    <property type="match status" value="2"/>
</dbReference>
<dbReference type="RefSeq" id="WP_372391258.1">
    <property type="nucleotide sequence ID" value="NZ_JBGNYA010000001.1"/>
</dbReference>
<proteinExistence type="inferred from homology"/>
<keyword evidence="4" id="KW-0175">Coiled coil</keyword>
<feature type="domain" description="HAMP" evidence="8">
    <location>
        <begin position="306"/>
        <end position="358"/>
    </location>
</feature>
<dbReference type="Gene3D" id="6.10.250.1910">
    <property type="match status" value="1"/>
</dbReference>
<organism evidence="9 10">
    <name type="scientific">Halobellus rubicundus</name>
    <dbReference type="NCBI Taxonomy" id="2996466"/>
    <lineage>
        <taxon>Archaea</taxon>
        <taxon>Methanobacteriati</taxon>
        <taxon>Methanobacteriota</taxon>
        <taxon>Stenosarchaea group</taxon>
        <taxon>Halobacteria</taxon>
        <taxon>Halobacteriales</taxon>
        <taxon>Haloferacaceae</taxon>
        <taxon>Halobellus</taxon>
    </lineage>
</organism>
<dbReference type="InterPro" id="IPR004089">
    <property type="entry name" value="MCPsignal_dom"/>
</dbReference>
<sequence length="785" mass="82520">MSHNGALESVRSSFGAKLAVALLAVVALVVGFGVVVHEETSATLQEEVRTELTTSAETRAAELDTWISGIERQTRLHSTQAVLQSDDASEISAHLRETVESDAVPEGVVAVHYYDADSQTIRASSMAKMEGVNPAEQGAPFATDPPTFSGPDDTYVSSPFRVPVVDFPVLSVISPIEGADGKMLVYMIDLRAHAAEFADIAGQGSTVVVDGEGRVIAHPDSTEDGHHVELLSQYEGDLASLSDGGLERRGDLLVAGAGMESLDWTVLVRTDRASAYALGSQITSSILGLILLALISLSFVGVVVGSNSIVSLRYLARRANAMAEGDLDVDLSTTRTDEFGTLYRSFDEMRTALREQIGAMEEKNETLESTAAEYGQVMDDVADGDLTRRLDPDTEHEAMSDIAVSFNQMLDAVADTMAEVKAFSAHVVETAEHVDEGAEEVQAASAKVTTATTEISDGAEQQTEALHEVSTEMDALSSSAEEIAATVDEVAQASERAAELGDEGQSHAEAAVDEMDAVEQTTAETAQEVTDLADELDAVGEVVEVISDIAEETNLLALNASIEAARTGEAGDGFAVVADEVKQLAEETAESAAEIEERIEGIQARADETTEAMLSTQERIESGVDTVEDAIDALDNVAAAVEETDNSIQEIRDATAQQASSATAVVDRVDDVAAIGDQTAEEATDAAAAAQQQTSTMTTVSEEAERLTAQARELRTALEDFTVPDDAGTGLSTGTPGSAAPGSDRRVGADGGTPPDSHRTDGGTPDSTRRGDADWPGEWETGGGE</sequence>
<dbReference type="SUPFAM" id="SSF58104">
    <property type="entry name" value="Methyl-accepting chemotaxis protein (MCP) signaling domain"/>
    <property type="match status" value="1"/>
</dbReference>